<reference evidence="2 3" key="1">
    <citation type="submission" date="2020-08" db="EMBL/GenBank/DDBJ databases">
        <title>Genomic Encyclopedia of Type Strains, Phase IV (KMG-IV): sequencing the most valuable type-strain genomes for metagenomic binning, comparative biology and taxonomic classification.</title>
        <authorList>
            <person name="Goeker M."/>
        </authorList>
    </citation>
    <scope>NUCLEOTIDE SEQUENCE [LARGE SCALE GENOMIC DNA]</scope>
    <source>
        <strain evidence="2 3">DSM 29007</strain>
    </source>
</reference>
<gene>
    <name evidence="2" type="ORF">HNQ61_003186</name>
</gene>
<dbReference type="InterPro" id="IPR056077">
    <property type="entry name" value="DUF7660"/>
</dbReference>
<organism evidence="2 3">
    <name type="scientific">Longimicrobium terrae</name>
    <dbReference type="NCBI Taxonomy" id="1639882"/>
    <lineage>
        <taxon>Bacteria</taxon>
        <taxon>Pseudomonadati</taxon>
        <taxon>Gemmatimonadota</taxon>
        <taxon>Longimicrobiia</taxon>
        <taxon>Longimicrobiales</taxon>
        <taxon>Longimicrobiaceae</taxon>
        <taxon>Longimicrobium</taxon>
    </lineage>
</organism>
<dbReference type="RefSeq" id="WP_170034948.1">
    <property type="nucleotide sequence ID" value="NZ_JABDTL010000001.1"/>
</dbReference>
<protein>
    <recommendedName>
        <fullName evidence="1">DUF7660 domain-containing protein</fullName>
    </recommendedName>
</protein>
<name>A0A841H0R3_9BACT</name>
<dbReference type="Pfam" id="PF24693">
    <property type="entry name" value="DUF7660"/>
    <property type="match status" value="1"/>
</dbReference>
<comment type="caution">
    <text evidence="2">The sequence shown here is derived from an EMBL/GenBank/DDBJ whole genome shotgun (WGS) entry which is preliminary data.</text>
</comment>
<keyword evidence="3" id="KW-1185">Reference proteome</keyword>
<dbReference type="Proteomes" id="UP000582837">
    <property type="component" value="Unassembled WGS sequence"/>
</dbReference>
<proteinExistence type="predicted"/>
<evidence type="ECO:0000259" key="1">
    <source>
        <dbReference type="Pfam" id="PF24693"/>
    </source>
</evidence>
<dbReference type="EMBL" id="JACHIA010000009">
    <property type="protein sequence ID" value="MBB6071558.1"/>
    <property type="molecule type" value="Genomic_DNA"/>
</dbReference>
<feature type="domain" description="DUF7660" evidence="1">
    <location>
        <begin position="23"/>
        <end position="95"/>
    </location>
</feature>
<evidence type="ECO:0000313" key="2">
    <source>
        <dbReference type="EMBL" id="MBB6071558.1"/>
    </source>
</evidence>
<sequence>MNSESELPDLDDTDDDAVEAIETRQQFAEFVRRLSNEIRNHPGSWENSTLADFLEAAAAWSDDMDGLYANQNRANPDVPEWRMFAMILSAARIYE</sequence>
<accession>A0A841H0R3</accession>
<evidence type="ECO:0000313" key="3">
    <source>
        <dbReference type="Proteomes" id="UP000582837"/>
    </source>
</evidence>
<dbReference type="AlphaFoldDB" id="A0A841H0R3"/>